<feature type="domain" description="Protein kinase" evidence="17">
    <location>
        <begin position="948"/>
        <end position="1206"/>
    </location>
</feature>
<dbReference type="InterPro" id="IPR046872">
    <property type="entry name" value="DRHyd-ASK"/>
</dbReference>
<evidence type="ECO:0000259" key="17">
    <source>
        <dbReference type="PROSITE" id="PS50011"/>
    </source>
</evidence>
<dbReference type="GO" id="GO:0005524">
    <property type="term" value="F:ATP binding"/>
    <property type="evidence" value="ECO:0007669"/>
    <property type="project" value="UniProtKB-UniRule"/>
</dbReference>
<evidence type="ECO:0000256" key="2">
    <source>
        <dbReference type="ARBA" id="ARBA00006529"/>
    </source>
</evidence>
<feature type="compositionally biased region" description="Acidic residues" evidence="16">
    <location>
        <begin position="21"/>
        <end position="30"/>
    </location>
</feature>
<dbReference type="Pfam" id="PF19039">
    <property type="entry name" value="ASK_PH"/>
    <property type="match status" value="1"/>
</dbReference>
<dbReference type="PROSITE" id="PS00108">
    <property type="entry name" value="PROTEIN_KINASE_ST"/>
    <property type="match status" value="1"/>
</dbReference>
<evidence type="ECO:0000256" key="13">
    <source>
        <dbReference type="ARBA" id="ARBA00048329"/>
    </source>
</evidence>
<feature type="binding site" evidence="14">
    <location>
        <position position="977"/>
    </location>
    <ligand>
        <name>ATP</name>
        <dbReference type="ChEBI" id="CHEBI:30616"/>
    </ligand>
</feature>
<feature type="compositionally biased region" description="Basic and acidic residues" evidence="16">
    <location>
        <begin position="35"/>
        <end position="44"/>
    </location>
</feature>
<reference evidence="18" key="1">
    <citation type="journal article" date="2023" name="Science">
        <title>Genome structures resolve the early diversification of teleost fishes.</title>
        <authorList>
            <person name="Parey E."/>
            <person name="Louis A."/>
            <person name="Montfort J."/>
            <person name="Bouchez O."/>
            <person name="Roques C."/>
            <person name="Iampietro C."/>
            <person name="Lluch J."/>
            <person name="Castinel A."/>
            <person name="Donnadieu C."/>
            <person name="Desvignes T."/>
            <person name="Floi Bucao C."/>
            <person name="Jouanno E."/>
            <person name="Wen M."/>
            <person name="Mejri S."/>
            <person name="Dirks R."/>
            <person name="Jansen H."/>
            <person name="Henkel C."/>
            <person name="Chen W.J."/>
            <person name="Zahm M."/>
            <person name="Cabau C."/>
            <person name="Klopp C."/>
            <person name="Thompson A.W."/>
            <person name="Robinson-Rechavi M."/>
            <person name="Braasch I."/>
            <person name="Lecointre G."/>
            <person name="Bobe J."/>
            <person name="Postlethwait J.H."/>
            <person name="Berthelot C."/>
            <person name="Roest Crollius H."/>
            <person name="Guiguen Y."/>
        </authorList>
    </citation>
    <scope>NUCLEOTIDE SEQUENCE</scope>
    <source>
        <strain evidence="18">WJC10195</strain>
    </source>
</reference>
<dbReference type="InterPro" id="IPR013761">
    <property type="entry name" value="SAM/pointed_sf"/>
</dbReference>
<dbReference type="GO" id="GO:0004709">
    <property type="term" value="F:MAP kinase kinase kinase activity"/>
    <property type="evidence" value="ECO:0007669"/>
    <property type="project" value="UniProtKB-EC"/>
</dbReference>
<dbReference type="InterPro" id="IPR025136">
    <property type="entry name" value="MAP3K_TRAF-bd"/>
</dbReference>
<evidence type="ECO:0000256" key="15">
    <source>
        <dbReference type="SAM" id="Coils"/>
    </source>
</evidence>
<dbReference type="Gene3D" id="3.30.200.20">
    <property type="entry name" value="Phosphorylase Kinase, domain 1"/>
    <property type="match status" value="1"/>
</dbReference>
<dbReference type="CDD" id="cd06624">
    <property type="entry name" value="STKc_ASK"/>
    <property type="match status" value="1"/>
</dbReference>
<evidence type="ECO:0000256" key="7">
    <source>
        <dbReference type="ARBA" id="ARBA00022741"/>
    </source>
</evidence>
<evidence type="ECO:0000256" key="4">
    <source>
        <dbReference type="ARBA" id="ARBA00022527"/>
    </source>
</evidence>
<evidence type="ECO:0000256" key="3">
    <source>
        <dbReference type="ARBA" id="ARBA00012406"/>
    </source>
</evidence>
<feature type="compositionally biased region" description="Basic and acidic residues" evidence="16">
    <location>
        <begin position="168"/>
        <end position="177"/>
    </location>
</feature>
<dbReference type="InterPro" id="IPR043969">
    <property type="entry name" value="MAP3K_PH"/>
</dbReference>
<evidence type="ECO:0000256" key="16">
    <source>
        <dbReference type="SAM" id="MobiDB-lite"/>
    </source>
</evidence>
<keyword evidence="11 15" id="KW-0175">Coiled coil</keyword>
<dbReference type="Pfam" id="PF00069">
    <property type="entry name" value="Pkinase"/>
    <property type="match status" value="1"/>
</dbReference>
<dbReference type="PROSITE" id="PS00107">
    <property type="entry name" value="PROTEIN_KINASE_ATP"/>
    <property type="match status" value="1"/>
</dbReference>
<dbReference type="InterPro" id="IPR011009">
    <property type="entry name" value="Kinase-like_dom_sf"/>
</dbReference>
<feature type="coiled-coil region" evidence="15">
    <location>
        <begin position="1510"/>
        <end position="1547"/>
    </location>
</feature>
<evidence type="ECO:0000256" key="12">
    <source>
        <dbReference type="ARBA" id="ARBA00047559"/>
    </source>
</evidence>
<dbReference type="Proteomes" id="UP001152622">
    <property type="component" value="Chromosome 15"/>
</dbReference>
<keyword evidence="7 14" id="KW-0547">Nucleotide-binding</keyword>
<comment type="caution">
    <text evidence="18">The sequence shown here is derived from an EMBL/GenBank/DDBJ whole genome shotgun (WGS) entry which is preliminary data.</text>
</comment>
<dbReference type="PROSITE" id="PS50011">
    <property type="entry name" value="PROTEIN_KINASE_DOM"/>
    <property type="match status" value="1"/>
</dbReference>
<accession>A0A9Q1IIA2</accession>
<dbReference type="FunFam" id="1.10.510.10:FF:000054">
    <property type="entry name" value="Mitogen-activated protein kinase kinase kinase 5"/>
    <property type="match status" value="1"/>
</dbReference>
<dbReference type="Gene3D" id="1.10.510.10">
    <property type="entry name" value="Transferase(Phosphotransferase) domain 1"/>
    <property type="match status" value="1"/>
</dbReference>
<dbReference type="SMART" id="SM00220">
    <property type="entry name" value="S_TKc"/>
    <property type="match status" value="1"/>
</dbReference>
<dbReference type="GO" id="GO:0046872">
    <property type="term" value="F:metal ion binding"/>
    <property type="evidence" value="ECO:0007669"/>
    <property type="project" value="UniProtKB-KW"/>
</dbReference>
<dbReference type="GO" id="GO:0033554">
    <property type="term" value="P:cellular response to stress"/>
    <property type="evidence" value="ECO:0007669"/>
    <property type="project" value="TreeGrafter"/>
</dbReference>
<dbReference type="InterPro" id="IPR017441">
    <property type="entry name" value="Protein_kinase_ATP_BS"/>
</dbReference>
<keyword evidence="10" id="KW-0460">Magnesium</keyword>
<feature type="compositionally biased region" description="Basic and acidic residues" evidence="16">
    <location>
        <begin position="206"/>
        <end position="217"/>
    </location>
</feature>
<protein>
    <recommendedName>
        <fullName evidence="3">mitogen-activated protein kinase kinase kinase</fullName>
        <ecNumber evidence="3">2.7.11.25</ecNumber>
    </recommendedName>
</protein>
<evidence type="ECO:0000256" key="5">
    <source>
        <dbReference type="ARBA" id="ARBA00022679"/>
    </source>
</evidence>
<gene>
    <name evidence="18" type="ORF">SKAU_G00331230</name>
</gene>
<dbReference type="SUPFAM" id="SSF56112">
    <property type="entry name" value="Protein kinase-like (PK-like)"/>
    <property type="match status" value="1"/>
</dbReference>
<organism evidence="18 19">
    <name type="scientific">Synaphobranchus kaupii</name>
    <name type="common">Kaup's arrowtooth eel</name>
    <dbReference type="NCBI Taxonomy" id="118154"/>
    <lineage>
        <taxon>Eukaryota</taxon>
        <taxon>Metazoa</taxon>
        <taxon>Chordata</taxon>
        <taxon>Craniata</taxon>
        <taxon>Vertebrata</taxon>
        <taxon>Euteleostomi</taxon>
        <taxon>Actinopterygii</taxon>
        <taxon>Neopterygii</taxon>
        <taxon>Teleostei</taxon>
        <taxon>Anguilliformes</taxon>
        <taxon>Synaphobranchidae</taxon>
        <taxon>Synaphobranchus</taxon>
    </lineage>
</organism>
<dbReference type="OrthoDB" id="275301at2759"/>
<dbReference type="Pfam" id="PF20302">
    <property type="entry name" value="HisK-N-like"/>
    <property type="match status" value="1"/>
</dbReference>
<keyword evidence="5" id="KW-0808">Transferase</keyword>
<keyword evidence="6" id="KW-0479">Metal-binding</keyword>
<comment type="similarity">
    <text evidence="2">Belongs to the protein kinase superfamily. STE Ser/Thr protein kinase family. MAP kinase kinase kinase subfamily.</text>
</comment>
<sequence>MEKANNAMAETLADTQLGVISEEDSNDVSDPDFVPSKEDDKSSSESETPSPKKSCHAQVDAEDRSTVKTNSKKSSLLRSENSTDARPSLTIKTSSEDHDPASPPVPIGSHDHSAVSSPVRKRSKTAALSASHDTVSQRDTDQSDHSAVSSPVRKRSKTAALSASHDTVSQRDTDQSDHSAVSSPVRKRSRALMCRTAVSSTSHDAVSQRKDDEHVPKLKRPWSEEEKAAVTKHLAKFMALRRVPAKQSEGSVQVQGSPIGLLISALMKFKVLEVQGVSRGGNASAASRLTCGIREKRAREADKTYSLLIFRIANNKFGMEKTERRRMSLQDFKRRDSLRIPAGSMWQDPLAMELSSANKGIVSPRSRTRALSVVYIVIEDASLPQTEENLSLKCLKEACADTHAVFKTIPFERIAIGTTDILDSFYNADVAVVEMSDTFCQPSLFYHLGVRESFSMNNNIILYCNKQDNDLQALKEQCGSYTFLPYVVSPQGKVFACDAGMVTSIKELMRPSFKLEPLLTPLVDRLVRLLDNVQINFSEYFRESIRQEIRTARERFSGKELSRELGRIRNRLDTVELLSPDIVMNLLLSYRDVQDYDAVIKLVETLSNLPTCLVATQQNIKFHYIFALNSRNLPGDRAKALSVILPIVESGGRVPSDVYCLCGRIYKDMFHSSKFSDTESRDLACYWYAKAFEYEPTLHAGINSVVLLMAAGHEYETSIELRKIEVTLSSLLGRKGTLEKMQDYWDVGFYLGASILANEHKKVIEASEKLYKLKAPLWFVGSIMETYLMYRQFAKLPEVKRPKQEVVDFWMELMLQTCKPSVSTARCPVLILEPTKVFQPTLVSVSEEDDSQTVQIKHITTHKKRLHQWTFPASDIRGVSVSKFDGRCCFLYVLCNSDDFQLYFPSELHCTGFCELVNSLVQQKEVSVEDPSHLCGGVMEYVYETNESGDKVLLGKGTYGVVYAGRDLSNQVRIAIKEIPEKDCTYSQPLHEEIALHKRLKHRNIVQYLGSVSQDGYIKIFMEEVPGGSLSSLLRSKWGPLKDNEATIIFYTKQILEGLKYLHDNQIVHRDIKGDNVLINTYSGVLKISDFGTSKRLAGINPCTETFTGTLQYMAPEIIDQGPRGYGKAADIWSLGCTIIEMATGKTPFHELGSPQAAMFKVGMFKIHPKVPECMSEGAKVFIMGCFEPVPDNRATASMLLKDGFLRSSSRRKARICPEVQHDDCAGDYHRSLSVPVSITVEDTSEEEGHGIDLFCSLDMRRASPGVRLCDIAESPPTNSFLAVPEDPSLDMGSPSATGENMGLFLLRKDSERRATLHRVLTEYINIVVSNIKDTLPQHQEGPRLTAEHIVELIGCLGENIRSPDRKNLTNCLLKLRAALKTAAVPLNNLQVVLFSFQDAVKKVLRQQQVKPHWMFALDNLLRQAVQDAITVLLPDLQLQLQSSFETDDLETNQELTPRAEDCGRIASPAGQEAQGSPEVPGPQEVMTPVMSTVSSGFLSDFQASGCPAAEQLLTMRQETRRLLAQLSEKEEEYQELLRDSMSKRQEEISALRVWRVSQPIDIPCASPRREKKDPESSAMVRWLENILVDEDTIDRLVSHRFTLQNLLYLASRDDLKYCGVRAGMLCRIWAAITSARDAANSSQGRHGDLCQDSDL</sequence>
<dbReference type="InterPro" id="IPR008271">
    <property type="entry name" value="Ser/Thr_kinase_AS"/>
</dbReference>
<keyword evidence="8" id="KW-0418">Kinase</keyword>
<keyword evidence="9 14" id="KW-0067">ATP-binding</keyword>
<evidence type="ECO:0000256" key="1">
    <source>
        <dbReference type="ARBA" id="ARBA00001946"/>
    </source>
</evidence>
<dbReference type="SUPFAM" id="SSF47769">
    <property type="entry name" value="SAM/Pointed domain"/>
    <property type="match status" value="1"/>
</dbReference>
<dbReference type="Pfam" id="PF13281">
    <property type="entry name" value="MAP3K_TRAF_bd"/>
    <property type="match status" value="1"/>
</dbReference>
<comment type="catalytic activity">
    <reaction evidence="13">
        <text>L-seryl-[protein] + ATP = O-phospho-L-seryl-[protein] + ADP + H(+)</text>
        <dbReference type="Rhea" id="RHEA:17989"/>
        <dbReference type="Rhea" id="RHEA-COMP:9863"/>
        <dbReference type="Rhea" id="RHEA-COMP:11604"/>
        <dbReference type="ChEBI" id="CHEBI:15378"/>
        <dbReference type="ChEBI" id="CHEBI:29999"/>
        <dbReference type="ChEBI" id="CHEBI:30616"/>
        <dbReference type="ChEBI" id="CHEBI:83421"/>
        <dbReference type="ChEBI" id="CHEBI:456216"/>
        <dbReference type="EC" id="2.7.11.25"/>
    </reaction>
</comment>
<evidence type="ECO:0000313" key="19">
    <source>
        <dbReference type="Proteomes" id="UP001152622"/>
    </source>
</evidence>
<dbReference type="FunFam" id="3.30.200.20:FF:000067">
    <property type="entry name" value="Mitogen-activated protein kinase kinase kinase 5"/>
    <property type="match status" value="1"/>
</dbReference>
<evidence type="ECO:0000256" key="14">
    <source>
        <dbReference type="PROSITE-ProRule" id="PRU10141"/>
    </source>
</evidence>
<evidence type="ECO:0000256" key="6">
    <source>
        <dbReference type="ARBA" id="ARBA00022723"/>
    </source>
</evidence>
<comment type="catalytic activity">
    <reaction evidence="12">
        <text>L-threonyl-[protein] + ATP = O-phospho-L-threonyl-[protein] + ADP + H(+)</text>
        <dbReference type="Rhea" id="RHEA:46608"/>
        <dbReference type="Rhea" id="RHEA-COMP:11060"/>
        <dbReference type="Rhea" id="RHEA-COMP:11605"/>
        <dbReference type="ChEBI" id="CHEBI:15378"/>
        <dbReference type="ChEBI" id="CHEBI:30013"/>
        <dbReference type="ChEBI" id="CHEBI:30616"/>
        <dbReference type="ChEBI" id="CHEBI:61977"/>
        <dbReference type="ChEBI" id="CHEBI:456216"/>
        <dbReference type="EC" id="2.7.11.25"/>
    </reaction>
</comment>
<evidence type="ECO:0000256" key="11">
    <source>
        <dbReference type="ARBA" id="ARBA00023054"/>
    </source>
</evidence>
<dbReference type="InterPro" id="IPR000719">
    <property type="entry name" value="Prot_kinase_dom"/>
</dbReference>
<dbReference type="EC" id="2.7.11.25" evidence="3"/>
<name>A0A9Q1IIA2_SYNKA</name>
<comment type="cofactor">
    <cofactor evidence="1">
        <name>Mg(2+)</name>
        <dbReference type="ChEBI" id="CHEBI:18420"/>
    </cofactor>
</comment>
<proteinExistence type="inferred from homology"/>
<dbReference type="Pfam" id="PF20309">
    <property type="entry name" value="DRHyd-ASK"/>
    <property type="match status" value="1"/>
</dbReference>
<evidence type="ECO:0000256" key="9">
    <source>
        <dbReference type="ARBA" id="ARBA00022840"/>
    </source>
</evidence>
<keyword evidence="4" id="KW-0723">Serine/threonine-protein kinase</keyword>
<dbReference type="InterPro" id="IPR046873">
    <property type="entry name" value="HisK-N-like"/>
</dbReference>
<keyword evidence="19" id="KW-1185">Reference proteome</keyword>
<evidence type="ECO:0000256" key="8">
    <source>
        <dbReference type="ARBA" id="ARBA00022777"/>
    </source>
</evidence>
<evidence type="ECO:0000313" key="18">
    <source>
        <dbReference type="EMBL" id="KAJ8340832.1"/>
    </source>
</evidence>
<feature type="compositionally biased region" description="Basic and acidic residues" evidence="16">
    <location>
        <begin position="135"/>
        <end position="144"/>
    </location>
</feature>
<evidence type="ECO:0000256" key="10">
    <source>
        <dbReference type="ARBA" id="ARBA00022842"/>
    </source>
</evidence>
<dbReference type="PANTHER" id="PTHR11584:SF391">
    <property type="entry name" value="MITOGEN-ACTIVATED PROTEIN KINASE KINASE KINASE 6"/>
    <property type="match status" value="1"/>
</dbReference>
<dbReference type="EMBL" id="JAINUF010000015">
    <property type="protein sequence ID" value="KAJ8340832.1"/>
    <property type="molecule type" value="Genomic_DNA"/>
</dbReference>
<feature type="region of interest" description="Disordered" evidence="16">
    <location>
        <begin position="1"/>
        <end position="217"/>
    </location>
</feature>
<dbReference type="PANTHER" id="PTHR11584">
    <property type="entry name" value="SERINE/THREONINE PROTEIN KINASE"/>
    <property type="match status" value="1"/>
</dbReference>
<feature type="compositionally biased region" description="Polar residues" evidence="16">
    <location>
        <begin position="67"/>
        <end position="93"/>
    </location>
</feature>